<reference evidence="2 3" key="1">
    <citation type="journal article" date="2020" name="Mol. Biol. Evol.">
        <title>Distinct Expression and Methylation Patterns for Genes with Different Fates following a Single Whole-Genome Duplication in Flowering Plants.</title>
        <authorList>
            <person name="Shi T."/>
            <person name="Rahmani R.S."/>
            <person name="Gugger P.F."/>
            <person name="Wang M."/>
            <person name="Li H."/>
            <person name="Zhang Y."/>
            <person name="Li Z."/>
            <person name="Wang Q."/>
            <person name="Van de Peer Y."/>
            <person name="Marchal K."/>
            <person name="Chen J."/>
        </authorList>
    </citation>
    <scope>NUCLEOTIDE SEQUENCE [LARGE SCALE GENOMIC DNA]</scope>
    <source>
        <tissue evidence="2">Leaf</tissue>
    </source>
</reference>
<feature type="region of interest" description="Disordered" evidence="1">
    <location>
        <begin position="33"/>
        <end position="53"/>
    </location>
</feature>
<dbReference type="Proteomes" id="UP000607653">
    <property type="component" value="Unassembled WGS sequence"/>
</dbReference>
<accession>A0A822ZBY3</accession>
<dbReference type="EMBL" id="DUZY01000005">
    <property type="protein sequence ID" value="DAD40979.1"/>
    <property type="molecule type" value="Genomic_DNA"/>
</dbReference>
<keyword evidence="3" id="KW-1185">Reference proteome</keyword>
<feature type="compositionally biased region" description="Basic and acidic residues" evidence="1">
    <location>
        <begin position="33"/>
        <end position="45"/>
    </location>
</feature>
<evidence type="ECO:0000313" key="3">
    <source>
        <dbReference type="Proteomes" id="UP000607653"/>
    </source>
</evidence>
<gene>
    <name evidence="2" type="ORF">HUJ06_015302</name>
</gene>
<protein>
    <submittedName>
        <fullName evidence="2">Uncharacterized protein</fullName>
    </submittedName>
</protein>
<name>A0A822ZBY3_NELNU</name>
<dbReference type="AlphaFoldDB" id="A0A822ZBY3"/>
<sequence>MRFCRQFTGKDSGGGETGSGTVAKWFTVAAAGKRDDEKEGRETKGKIGFSRCV</sequence>
<proteinExistence type="predicted"/>
<comment type="caution">
    <text evidence="2">The sequence shown here is derived from an EMBL/GenBank/DDBJ whole genome shotgun (WGS) entry which is preliminary data.</text>
</comment>
<organism evidence="2 3">
    <name type="scientific">Nelumbo nucifera</name>
    <name type="common">Sacred lotus</name>
    <dbReference type="NCBI Taxonomy" id="4432"/>
    <lineage>
        <taxon>Eukaryota</taxon>
        <taxon>Viridiplantae</taxon>
        <taxon>Streptophyta</taxon>
        <taxon>Embryophyta</taxon>
        <taxon>Tracheophyta</taxon>
        <taxon>Spermatophyta</taxon>
        <taxon>Magnoliopsida</taxon>
        <taxon>Proteales</taxon>
        <taxon>Nelumbonaceae</taxon>
        <taxon>Nelumbo</taxon>
    </lineage>
</organism>
<evidence type="ECO:0000256" key="1">
    <source>
        <dbReference type="SAM" id="MobiDB-lite"/>
    </source>
</evidence>
<evidence type="ECO:0000313" key="2">
    <source>
        <dbReference type="EMBL" id="DAD40979.1"/>
    </source>
</evidence>